<evidence type="ECO:0000259" key="4">
    <source>
        <dbReference type="PROSITE" id="PS50075"/>
    </source>
</evidence>
<sequence length="74" mass="8551">MIREQLTKLAEENLDIDVANIDFESKISDLDIDSIDLVDFIMLVEEEFEIEFSEEELDEIESLADIVSLIESKN</sequence>
<feature type="modified residue" description="O-(pantetheine 4'-phosphoryl)serine" evidence="3">
    <location>
        <position position="34"/>
    </location>
</feature>
<gene>
    <name evidence="3" type="primary">acpP</name>
    <name evidence="5" type="ORF">ACCQ42_08435</name>
</gene>
<dbReference type="SUPFAM" id="SSF47336">
    <property type="entry name" value="ACP-like"/>
    <property type="match status" value="1"/>
</dbReference>
<comment type="similarity">
    <text evidence="3">Belongs to the acyl carrier protein (ACP) family.</text>
</comment>
<dbReference type="Pfam" id="PF00550">
    <property type="entry name" value="PP-binding"/>
    <property type="match status" value="1"/>
</dbReference>
<comment type="caution">
    <text evidence="5">The sequence shown here is derived from an EMBL/GenBank/DDBJ whole genome shotgun (WGS) entry which is preliminary data.</text>
</comment>
<evidence type="ECO:0000313" key="6">
    <source>
        <dbReference type="Proteomes" id="UP001637994"/>
    </source>
</evidence>
<accession>A0ABW9MFQ3</accession>
<keyword evidence="3" id="KW-0276">Fatty acid metabolism</keyword>
<feature type="domain" description="Carrier" evidence="4">
    <location>
        <begin position="1"/>
        <end position="74"/>
    </location>
</feature>
<comment type="function">
    <text evidence="3">Carrier of the growing fatty acid chain in fatty acid biosynthesis.</text>
</comment>
<dbReference type="Gene3D" id="1.10.1200.10">
    <property type="entry name" value="ACP-like"/>
    <property type="match status" value="1"/>
</dbReference>
<dbReference type="Proteomes" id="UP001637994">
    <property type="component" value="Unassembled WGS sequence"/>
</dbReference>
<keyword evidence="3" id="KW-0963">Cytoplasm</keyword>
<keyword evidence="3" id="KW-0275">Fatty acid biosynthesis</keyword>
<keyword evidence="1 3" id="KW-0596">Phosphopantetheine</keyword>
<keyword evidence="3" id="KW-0443">Lipid metabolism</keyword>
<dbReference type="RefSeq" id="WP_106460058.1">
    <property type="nucleotide sequence ID" value="NZ_JBGMEF010000035.1"/>
</dbReference>
<keyword evidence="2 3" id="KW-0597">Phosphoprotein</keyword>
<evidence type="ECO:0000256" key="1">
    <source>
        <dbReference type="ARBA" id="ARBA00022450"/>
    </source>
</evidence>
<dbReference type="EMBL" id="JBGMEF010000035">
    <property type="protein sequence ID" value="MFO3667795.1"/>
    <property type="molecule type" value="Genomic_DNA"/>
</dbReference>
<dbReference type="InterPro" id="IPR036736">
    <property type="entry name" value="ACP-like_sf"/>
</dbReference>
<comment type="pathway">
    <text evidence="3">Lipid metabolism; fatty acid biosynthesis.</text>
</comment>
<dbReference type="InterPro" id="IPR003231">
    <property type="entry name" value="ACP"/>
</dbReference>
<reference evidence="5 6" key="1">
    <citation type="journal article" date="2025" name="Anaerobe">
        <title>Description of Anaerococcus kampingiae sp. nov., Anaerococcus groningensis sp. nov., Anaerococcus martiniensis sp. nov., and Anaerococcus cruorum sp. nov., isolated from human clinical specimens.</title>
        <authorList>
            <person name="Boiten K.E."/>
            <person name="Meijer J."/>
            <person name="van Wezel E.M."/>
            <person name="Veloo A.C.M."/>
        </authorList>
    </citation>
    <scope>NUCLEOTIDE SEQUENCE [LARGE SCALE GENOMIC DNA]</scope>
    <source>
        <strain evidence="5 6">ENR0874</strain>
    </source>
</reference>
<proteinExistence type="inferred from homology"/>
<keyword evidence="6" id="KW-1185">Reference proteome</keyword>
<dbReference type="InterPro" id="IPR009081">
    <property type="entry name" value="PP-bd_ACP"/>
</dbReference>
<dbReference type="PROSITE" id="PS50075">
    <property type="entry name" value="CARRIER"/>
    <property type="match status" value="1"/>
</dbReference>
<name>A0ABW9MFQ3_9FIRM</name>
<evidence type="ECO:0000256" key="2">
    <source>
        <dbReference type="ARBA" id="ARBA00022553"/>
    </source>
</evidence>
<keyword evidence="3" id="KW-0444">Lipid biosynthesis</keyword>
<comment type="subcellular location">
    <subcellularLocation>
        <location evidence="3">Cytoplasm</location>
    </subcellularLocation>
</comment>
<evidence type="ECO:0000256" key="3">
    <source>
        <dbReference type="HAMAP-Rule" id="MF_01217"/>
    </source>
</evidence>
<dbReference type="HAMAP" id="MF_01217">
    <property type="entry name" value="Acyl_carrier"/>
    <property type="match status" value="1"/>
</dbReference>
<evidence type="ECO:0000313" key="5">
    <source>
        <dbReference type="EMBL" id="MFO3667795.1"/>
    </source>
</evidence>
<protein>
    <recommendedName>
        <fullName evidence="3">Acyl carrier protein</fullName>
        <shortName evidence="3">ACP</shortName>
    </recommendedName>
</protein>
<organism evidence="5 6">
    <name type="scientific">Anaerococcus kampingae</name>
    <dbReference type="NCBI Taxonomy" id="3115614"/>
    <lineage>
        <taxon>Bacteria</taxon>
        <taxon>Bacillati</taxon>
        <taxon>Bacillota</taxon>
        <taxon>Tissierellia</taxon>
        <taxon>Tissierellales</taxon>
        <taxon>Peptoniphilaceae</taxon>
        <taxon>Anaerococcus</taxon>
    </lineage>
</organism>
<comment type="PTM">
    <text evidence="3">4'-phosphopantetheine is transferred from CoA to a specific serine of apo-ACP by AcpS. This modification is essential for activity because fatty acids are bound in thioester linkage to the sulfhydryl of the prosthetic group.</text>
</comment>